<gene>
    <name evidence="2" type="ORF">PHLCEN_2v12525</name>
</gene>
<proteinExistence type="predicted"/>
<protein>
    <submittedName>
        <fullName evidence="2">Uncharacterized protein</fullName>
    </submittedName>
</protein>
<feature type="region of interest" description="Disordered" evidence="1">
    <location>
        <begin position="434"/>
        <end position="454"/>
    </location>
</feature>
<dbReference type="AlphaFoldDB" id="A0A2R6NGS9"/>
<name>A0A2R6NGS9_9APHY</name>
<reference evidence="2 3" key="1">
    <citation type="submission" date="2018-02" db="EMBL/GenBank/DDBJ databases">
        <title>Genome sequence of the basidiomycete white-rot fungus Phlebia centrifuga.</title>
        <authorList>
            <person name="Granchi Z."/>
            <person name="Peng M."/>
            <person name="de Vries R.P."/>
            <person name="Hilden K."/>
            <person name="Makela M.R."/>
            <person name="Grigoriev I."/>
            <person name="Riley R."/>
        </authorList>
    </citation>
    <scope>NUCLEOTIDE SEQUENCE [LARGE SCALE GENOMIC DNA]</scope>
    <source>
        <strain evidence="2 3">FBCC195</strain>
    </source>
</reference>
<evidence type="ECO:0000256" key="1">
    <source>
        <dbReference type="SAM" id="MobiDB-lite"/>
    </source>
</evidence>
<comment type="caution">
    <text evidence="2">The sequence shown here is derived from an EMBL/GenBank/DDBJ whole genome shotgun (WGS) entry which is preliminary data.</text>
</comment>
<dbReference type="EMBL" id="MLYV02001260">
    <property type="protein sequence ID" value="PSR71595.1"/>
    <property type="molecule type" value="Genomic_DNA"/>
</dbReference>
<evidence type="ECO:0000313" key="2">
    <source>
        <dbReference type="EMBL" id="PSR71595.1"/>
    </source>
</evidence>
<accession>A0A2R6NGS9</accession>
<evidence type="ECO:0000313" key="3">
    <source>
        <dbReference type="Proteomes" id="UP000186601"/>
    </source>
</evidence>
<dbReference type="Proteomes" id="UP000186601">
    <property type="component" value="Unassembled WGS sequence"/>
</dbReference>
<dbReference type="OrthoDB" id="2803586at2759"/>
<sequence length="909" mass="100771">MPKPHMFEKYPTRLQEFRLTADGGYGENCITDDFVTDVYLEFDKRTRAEESADYLRTLSGISLSLDATFKTANKATLVNTQKVCVCLTKGGLLTIINERNEIIAWTQSNAEIEELLSGLARRFELLGLPLPEQVVADNCCHIRTMILKVLPSSHVCLDIWHCIARYTVVVLNGKKNPYLTSVARDISSALLKSRGSHGVLAEYRNRDEAETMLQAVYEKYSRIGGVWTAAAAKVHADQLSHVKKGCLERRRQDIAADGSRIEGSHKAWNALRRACASGLEMFGALSRDFVLRRNLRIITTTGCHRGPATGFAATTQGSHHIRLQNWINTLFNMLADRERTWGGPELPAKPILQKIDSRETFGLVVSDHNLTFGGLLQIKDELDEDRKLEDLLSEREEELDVTTVLHDLNIDPALLHQPEPSGCTISHRPFHPSASPLALGGTHSSITTSSSGPSNVDGLLGSLTESSSSWDNLADGHCSMEGTLERVEMKALTSAQVVGDLIIDLTKESEEPTSTKRKQATLETVAGLGPPVKKLRTQAPVTQNKLNATSKAGQLQLSPFFSDQRHAVMLGVPDDVAKNLGSGSAPDLPSKTPPVPCQDKPASPSLINMLSSPLPVVHGPDVAGSNLQHLSRSERLFALNTGMNPQSLQINSDIEFYAFMDLRLEHGWATYKMNSRRYVEAADLYNNRLVQVNEGEGIQLTIKKRPRAIAEKLAKIEAMCSQRIIAGNYASKRNGDEAFWRKHCHAVPLGTDPAKQNNGKARKLQTCARCQKIKYIGGLGASGNHRKICCSDGVKTQDKNDPPPKWPQPEGVFTNGTHFHLLAFLEQLRRLYEKAIVECDTASEDMESEAFFELLKARLGTMDVEKDGKTLQVPVFRLYSYLMMSPPLDQLVMTRDSKQYLRVDCLRED</sequence>
<organism evidence="2 3">
    <name type="scientific">Hermanssonia centrifuga</name>
    <dbReference type="NCBI Taxonomy" id="98765"/>
    <lineage>
        <taxon>Eukaryota</taxon>
        <taxon>Fungi</taxon>
        <taxon>Dikarya</taxon>
        <taxon>Basidiomycota</taxon>
        <taxon>Agaricomycotina</taxon>
        <taxon>Agaricomycetes</taxon>
        <taxon>Polyporales</taxon>
        <taxon>Meruliaceae</taxon>
        <taxon>Hermanssonia</taxon>
    </lineage>
</organism>
<keyword evidence="3" id="KW-1185">Reference proteome</keyword>
<feature type="compositionally biased region" description="Low complexity" evidence="1">
    <location>
        <begin position="440"/>
        <end position="454"/>
    </location>
</feature>